<gene>
    <name evidence="2" type="ORF">OVA965_LOCUS21003</name>
    <name evidence="3" type="ORF">TMI583_LOCUS21544</name>
</gene>
<dbReference type="AlphaFoldDB" id="A0A8S2EE55"/>
<dbReference type="EMBL" id="CAJOBA010025224">
    <property type="protein sequence ID" value="CAF3930203.1"/>
    <property type="molecule type" value="Genomic_DNA"/>
</dbReference>
<proteinExistence type="predicted"/>
<evidence type="ECO:0000256" key="1">
    <source>
        <dbReference type="SAM" id="MobiDB-lite"/>
    </source>
</evidence>
<feature type="region of interest" description="Disordered" evidence="1">
    <location>
        <begin position="676"/>
        <end position="696"/>
    </location>
</feature>
<feature type="region of interest" description="Disordered" evidence="1">
    <location>
        <begin position="1"/>
        <end position="74"/>
    </location>
</feature>
<reference evidence="2" key="1">
    <citation type="submission" date="2021-02" db="EMBL/GenBank/DDBJ databases">
        <authorList>
            <person name="Nowell W R."/>
        </authorList>
    </citation>
    <scope>NUCLEOTIDE SEQUENCE</scope>
</reference>
<evidence type="ECO:0000313" key="4">
    <source>
        <dbReference type="Proteomes" id="UP000677228"/>
    </source>
</evidence>
<name>A0A8S2EE55_9BILA</name>
<evidence type="ECO:0000313" key="2">
    <source>
        <dbReference type="EMBL" id="CAF1138445.1"/>
    </source>
</evidence>
<dbReference type="Proteomes" id="UP000677228">
    <property type="component" value="Unassembled WGS sequence"/>
</dbReference>
<feature type="non-terminal residue" evidence="2">
    <location>
        <position position="1"/>
    </location>
</feature>
<feature type="compositionally biased region" description="Acidic residues" evidence="1">
    <location>
        <begin position="676"/>
        <end position="690"/>
    </location>
</feature>
<feature type="compositionally biased region" description="Basic residues" evidence="1">
    <location>
        <begin position="38"/>
        <end position="53"/>
    </location>
</feature>
<dbReference type="Proteomes" id="UP000682733">
    <property type="component" value="Unassembled WGS sequence"/>
</dbReference>
<sequence>MKHKHSKKENHSSSSDSFSSSSDSSSRSRSPPSLVGDKKRRKKLKKKGTKKTKHDSTAELGNNIQGERNPVQRNIHRRSRLDTNKNFEEINTKTDYAYIKSRVLREYPKIDERSMKDICSQLSVLFRKARKKQQKKLNLLSTITTTVLPVVSQTKGTYGIHDQIPSIGFFTSQLSDEIAHNRDRNSNNQTGIVVNETALDPKQISSTTVSNQSLFMFGKEVFSTENYDNEVVIDEDIQTHTNITSEQRPSQFENFNDYFLALSEQEKHHIFEAVSKLTQFSTISAQLPSSLPVTENTPTASSILNDLTNMISISPTTIQPPTTVPLCLEVSFKSPYRAPVLESTITAETTVSRSDSTLQNQDQNSSFNLTQSQQPTLTRTSHTDTTVSILSSDFSLFQQTPLTTISTETSAKQSTGNRLCQSLTKLKSLSKKKITMDNEDAITSQITELSKLTYNDRMKKIEEPDQRSFKDILEVNACILNPTTIRFDCITKTMVEVCVLEKKMRKLLDNLGTILMVQPRDVLSMDCEILTKLASMFIEKPFIIKVKKLSPPDSNAPIIIIPETGPTAAFGTLYVQRVKVFNIGRADHGLQVLIALYLCMHVCYNIENDNMFLNTMSFITNVMFTEDYKPDGILSQAKTLNTDSSTQTLITTTAPILSLPLPLYDDTDNEEDITLFDTSDPSEDEQEEMEKEQSRNRRNVELVHKYAVIPFKSSLQHFLCLPEVQNDLATTWEPYDSKAILDIYHGDFIRLNPLYNNNQNIIHLELTSDDLQISNPVGNRHHKMFFFYWSMLNLQRAHRSCLPAKRLICAAPRSLVGAGLLGDALKSFLKDLEDLSTNG</sequence>
<feature type="region of interest" description="Disordered" evidence="1">
    <location>
        <begin position="350"/>
        <end position="380"/>
    </location>
</feature>
<dbReference type="EMBL" id="CAJNOK010011362">
    <property type="protein sequence ID" value="CAF1138445.1"/>
    <property type="molecule type" value="Genomic_DNA"/>
</dbReference>
<comment type="caution">
    <text evidence="2">The sequence shown here is derived from an EMBL/GenBank/DDBJ whole genome shotgun (WGS) entry which is preliminary data.</text>
</comment>
<accession>A0A8S2EE55</accession>
<protein>
    <submittedName>
        <fullName evidence="2">Uncharacterized protein</fullName>
    </submittedName>
</protein>
<feature type="compositionally biased region" description="Low complexity" evidence="1">
    <location>
        <begin position="12"/>
        <end position="33"/>
    </location>
</feature>
<evidence type="ECO:0000313" key="3">
    <source>
        <dbReference type="EMBL" id="CAF3930203.1"/>
    </source>
</evidence>
<organism evidence="2 4">
    <name type="scientific">Didymodactylos carnosus</name>
    <dbReference type="NCBI Taxonomy" id="1234261"/>
    <lineage>
        <taxon>Eukaryota</taxon>
        <taxon>Metazoa</taxon>
        <taxon>Spiralia</taxon>
        <taxon>Gnathifera</taxon>
        <taxon>Rotifera</taxon>
        <taxon>Eurotatoria</taxon>
        <taxon>Bdelloidea</taxon>
        <taxon>Philodinida</taxon>
        <taxon>Philodinidae</taxon>
        <taxon>Didymodactylos</taxon>
    </lineage>
</organism>